<reference evidence="3" key="1">
    <citation type="submission" date="2023-08" db="EMBL/GenBank/DDBJ databases">
        <title>Comparative genomics and taxonomic characterization of three novel marine species of genus Marivirga.</title>
        <authorList>
            <person name="Muhammad N."/>
            <person name="Kim S.-G."/>
        </authorList>
    </citation>
    <scope>NUCLEOTIDE SEQUENCE [LARGE SCALE GENOMIC DNA]</scope>
    <source>
        <strain evidence="3">ABR2-2</strain>
    </source>
</reference>
<proteinExistence type="predicted"/>
<accession>A0AA51N5W2</accession>
<dbReference type="InterPro" id="IPR057707">
    <property type="entry name" value="DUF7947"/>
</dbReference>
<evidence type="ECO:0000259" key="2">
    <source>
        <dbReference type="Pfam" id="PF25679"/>
    </source>
</evidence>
<dbReference type="Proteomes" id="UP001244443">
    <property type="component" value="Chromosome"/>
</dbReference>
<sequence>MHEVKLNIRYTGGDADNHKLNLYDAGASIHGLAKALAISTNALLKNGEIRSRTSSIPHTKFYLHPPRKGSFIELVSVFFDDPAVQLIGSSVIGAAFWDMLRFSWYGTSGKDPQPIERIPKKIIKENELFPSEMADALEKPLAQFQRPILNSSEMKIEVKRPRMGTIMTFDKDTLDHVSTIVDSGEKENIKGNVTKYNIITGYGKFYDDELKKTIPFNNSKDLSYKESNNLTWSMHNAGESWTGKILIDAKVTNDNTGNVRRYEITGVRKANETNS</sequence>
<dbReference type="EMBL" id="CP129970">
    <property type="protein sequence ID" value="WMN06613.1"/>
    <property type="molecule type" value="Genomic_DNA"/>
</dbReference>
<keyword evidence="4" id="KW-1185">Reference proteome</keyword>
<dbReference type="Pfam" id="PF25679">
    <property type="entry name" value="DUF7947"/>
    <property type="match status" value="1"/>
</dbReference>
<name>A0AA51N5W2_9BACT</name>
<dbReference type="RefSeq" id="WP_308356494.1">
    <property type="nucleotide sequence ID" value="NZ_CP129970.2"/>
</dbReference>
<protein>
    <submittedName>
        <fullName evidence="3">Uncharacterized protein</fullName>
    </submittedName>
</protein>
<evidence type="ECO:0000313" key="4">
    <source>
        <dbReference type="Proteomes" id="UP001244443"/>
    </source>
</evidence>
<organism evidence="3 4">
    <name type="scientific">Marivirga arenosa</name>
    <dbReference type="NCBI Taxonomy" id="3059076"/>
    <lineage>
        <taxon>Bacteria</taxon>
        <taxon>Pseudomonadati</taxon>
        <taxon>Bacteroidota</taxon>
        <taxon>Cytophagia</taxon>
        <taxon>Cytophagales</taxon>
        <taxon>Marivirgaceae</taxon>
        <taxon>Marivirga</taxon>
    </lineage>
</organism>
<feature type="domain" description="DUF7947" evidence="2">
    <location>
        <begin position="187"/>
        <end position="267"/>
    </location>
</feature>
<dbReference type="InterPro" id="IPR057706">
    <property type="entry name" value="DUF7946"/>
</dbReference>
<dbReference type="AlphaFoldDB" id="A0AA51N5W2"/>
<evidence type="ECO:0000259" key="1">
    <source>
        <dbReference type="Pfam" id="PF25678"/>
    </source>
</evidence>
<evidence type="ECO:0000313" key="3">
    <source>
        <dbReference type="EMBL" id="WMN06613.1"/>
    </source>
</evidence>
<feature type="domain" description="DUF7946" evidence="1">
    <location>
        <begin position="7"/>
        <end position="177"/>
    </location>
</feature>
<gene>
    <name evidence="3" type="ORF">QYS48_33070</name>
</gene>
<dbReference type="Pfam" id="PF25678">
    <property type="entry name" value="DUF7946"/>
    <property type="match status" value="1"/>
</dbReference>